<organism evidence="3 4">
    <name type="scientific">Pelagibacterium luteolum</name>
    <dbReference type="NCBI Taxonomy" id="440168"/>
    <lineage>
        <taxon>Bacteria</taxon>
        <taxon>Pseudomonadati</taxon>
        <taxon>Pseudomonadota</taxon>
        <taxon>Alphaproteobacteria</taxon>
        <taxon>Hyphomicrobiales</taxon>
        <taxon>Devosiaceae</taxon>
        <taxon>Pelagibacterium</taxon>
    </lineage>
</organism>
<dbReference type="STRING" id="440168.SAMN04487974_101764"/>
<accession>A0A1G7SY39</accession>
<name>A0A1G7SY39_9HYPH</name>
<dbReference type="RefSeq" id="WP_090591711.1">
    <property type="nucleotide sequence ID" value="NZ_FNCS01000001.1"/>
</dbReference>
<proteinExistence type="predicted"/>
<protein>
    <submittedName>
        <fullName evidence="3">Uncharacterized protein</fullName>
    </submittedName>
</protein>
<feature type="region of interest" description="Disordered" evidence="1">
    <location>
        <begin position="75"/>
        <end position="103"/>
    </location>
</feature>
<evidence type="ECO:0000256" key="1">
    <source>
        <dbReference type="SAM" id="MobiDB-lite"/>
    </source>
</evidence>
<dbReference type="EMBL" id="FNCS01000001">
    <property type="protein sequence ID" value="SDG27230.1"/>
    <property type="molecule type" value="Genomic_DNA"/>
</dbReference>
<keyword evidence="4" id="KW-1185">Reference proteome</keyword>
<evidence type="ECO:0000313" key="3">
    <source>
        <dbReference type="EMBL" id="SDG27230.1"/>
    </source>
</evidence>
<dbReference type="AlphaFoldDB" id="A0A1G7SY39"/>
<dbReference type="Proteomes" id="UP000199495">
    <property type="component" value="Unassembled WGS sequence"/>
</dbReference>
<sequence length="134" mass="13649">MRPAVYALAILLGAVAPVSGQPVGVNQVDRGPATHVRQLPSPPLTAITQLPSSARIRPQPVATRIVQQPVAQAFVSTDESASRPEDWNTVTDDAPIVAAPGEDPVPSVGAGVTVILTPQTVAQLPSVGPGAVAN</sequence>
<reference evidence="3 4" key="1">
    <citation type="submission" date="2016-10" db="EMBL/GenBank/DDBJ databases">
        <authorList>
            <person name="de Groot N.N."/>
        </authorList>
    </citation>
    <scope>NUCLEOTIDE SEQUENCE [LARGE SCALE GENOMIC DNA]</scope>
    <source>
        <strain evidence="3 4">CGMCC 1.10267</strain>
    </source>
</reference>
<feature type="chain" id="PRO_5011540411" evidence="2">
    <location>
        <begin position="21"/>
        <end position="134"/>
    </location>
</feature>
<evidence type="ECO:0000313" key="4">
    <source>
        <dbReference type="Proteomes" id="UP000199495"/>
    </source>
</evidence>
<evidence type="ECO:0000256" key="2">
    <source>
        <dbReference type="SAM" id="SignalP"/>
    </source>
</evidence>
<feature type="signal peptide" evidence="2">
    <location>
        <begin position="1"/>
        <end position="20"/>
    </location>
</feature>
<gene>
    <name evidence="3" type="ORF">SAMN04487974_101764</name>
</gene>
<keyword evidence="2" id="KW-0732">Signal</keyword>